<accession>A0ABU7H3F2</accession>
<feature type="domain" description="ComEC/Rec2-related protein" evidence="7">
    <location>
        <begin position="234"/>
        <end position="495"/>
    </location>
</feature>
<evidence type="ECO:0000256" key="3">
    <source>
        <dbReference type="ARBA" id="ARBA00022692"/>
    </source>
</evidence>
<dbReference type="Pfam" id="PF03772">
    <property type="entry name" value="Competence"/>
    <property type="match status" value="1"/>
</dbReference>
<name>A0ABU7H3F2_9SPHI</name>
<dbReference type="Pfam" id="PF13567">
    <property type="entry name" value="DUF4131"/>
    <property type="match status" value="1"/>
</dbReference>
<gene>
    <name evidence="9" type="ORF">VRU49_10515</name>
</gene>
<feature type="transmembrane region" description="Helical" evidence="6">
    <location>
        <begin position="60"/>
        <end position="79"/>
    </location>
</feature>
<comment type="subcellular location">
    <subcellularLocation>
        <location evidence="1">Cell membrane</location>
        <topology evidence="1">Multi-pass membrane protein</topology>
    </subcellularLocation>
</comment>
<proteinExistence type="predicted"/>
<evidence type="ECO:0000256" key="6">
    <source>
        <dbReference type="SAM" id="Phobius"/>
    </source>
</evidence>
<dbReference type="EMBL" id="JAZDQU010000002">
    <property type="protein sequence ID" value="MEE1885849.1"/>
    <property type="molecule type" value="Genomic_DNA"/>
</dbReference>
<feature type="transmembrane region" description="Helical" evidence="6">
    <location>
        <begin position="502"/>
        <end position="521"/>
    </location>
</feature>
<keyword evidence="10" id="KW-1185">Reference proteome</keyword>
<feature type="domain" description="DUF4131" evidence="8">
    <location>
        <begin position="34"/>
        <end position="191"/>
    </location>
</feature>
<feature type="transmembrane region" description="Helical" evidence="6">
    <location>
        <begin position="422"/>
        <end position="443"/>
    </location>
</feature>
<keyword evidence="3 6" id="KW-0812">Transmembrane</keyword>
<feature type="transmembrane region" description="Helical" evidence="6">
    <location>
        <begin position="479"/>
        <end position="496"/>
    </location>
</feature>
<dbReference type="RefSeq" id="WP_330146741.1">
    <property type="nucleotide sequence ID" value="NZ_JAZDQU010000002.1"/>
</dbReference>
<evidence type="ECO:0000256" key="4">
    <source>
        <dbReference type="ARBA" id="ARBA00022989"/>
    </source>
</evidence>
<comment type="caution">
    <text evidence="9">The sequence shown here is derived from an EMBL/GenBank/DDBJ whole genome shotgun (WGS) entry which is preliminary data.</text>
</comment>
<organism evidence="9 10">
    <name type="scientific">Pedobacter flavus</name>
    <dbReference type="NCBI Taxonomy" id="3113906"/>
    <lineage>
        <taxon>Bacteria</taxon>
        <taxon>Pseudomonadati</taxon>
        <taxon>Bacteroidota</taxon>
        <taxon>Sphingobacteriia</taxon>
        <taxon>Sphingobacteriales</taxon>
        <taxon>Sphingobacteriaceae</taxon>
        <taxon>Pedobacter</taxon>
    </lineage>
</organism>
<dbReference type="InterPro" id="IPR025405">
    <property type="entry name" value="DUF4131"/>
</dbReference>
<evidence type="ECO:0000256" key="1">
    <source>
        <dbReference type="ARBA" id="ARBA00004651"/>
    </source>
</evidence>
<dbReference type="NCBIfam" id="TIGR00360">
    <property type="entry name" value="ComEC_N-term"/>
    <property type="match status" value="1"/>
</dbReference>
<feature type="transmembrane region" description="Helical" evidence="6">
    <location>
        <begin position="256"/>
        <end position="276"/>
    </location>
</feature>
<evidence type="ECO:0000259" key="8">
    <source>
        <dbReference type="Pfam" id="PF13567"/>
    </source>
</evidence>
<keyword evidence="4 6" id="KW-1133">Transmembrane helix</keyword>
<sequence>MKKLNANPFLKLVIFYILGCLISLYTSFTTTNYFSFILIITCGSLIFINRKHLKNNSSIFSNIILFLTLITGFLLHKNYNELNYKSHFSNYKFEYFEAKIINEPVYKNDLILFHAEVDKIFRDKWISTNGKINFTIKKDTLSKLNLNYGSVILSSSTINNTTPPLNPGEFDFKFWLSTKNINHASFANESQIKTLTNFQGNYIQKLAYEIRKVNIEKYKLLIKNPEALSIASTLIFGYRAELSSETLEAFSLTGTIHALSVSGAHVAIIYVFLNYLFFFLNNNKTLKFFKFLIIIIILWFYVFITGFSPPALRSVIMISLLITADTFNNQYSSINIMAFSALILLLFNPFYISDVGFQLSYTAVLGLIILQPEIEKLIRIKSPFIKSIWALIAMSLAAQIGTLPLSLYYFHQFPVYFLIGNLFIALPINLIMGLGVVVLIPGFGFLGPVLDWCITFTYNGLIFISSLPFSSVQKIQIDIFQVLIIVLLISSITLSLKIKSSTFKISLITLFLILITYNAILKLSKKDTLLFYSLKQNIGIGIIQHNKLNLYTNLNSEDKIFKNAILPGITNLKIKEYRINNLELPKINTTHFHYLIANPIKKLLIIDNCVEKAPFLPKGYDYILFQGFNSLSNEQNLELILNNKFVLFARQPTHLNLHQLPEVLKNKTYLLYLNPSKAFKIE</sequence>
<evidence type="ECO:0000259" key="7">
    <source>
        <dbReference type="Pfam" id="PF03772"/>
    </source>
</evidence>
<feature type="transmembrane region" description="Helical" evidence="6">
    <location>
        <begin position="32"/>
        <end position="48"/>
    </location>
</feature>
<keyword evidence="2" id="KW-1003">Cell membrane</keyword>
<dbReference type="InterPro" id="IPR004477">
    <property type="entry name" value="ComEC_N"/>
</dbReference>
<evidence type="ECO:0000256" key="5">
    <source>
        <dbReference type="ARBA" id="ARBA00023136"/>
    </source>
</evidence>
<protein>
    <submittedName>
        <fullName evidence="9">ComEC/Rec2 family competence protein</fullName>
    </submittedName>
</protein>
<evidence type="ECO:0000256" key="2">
    <source>
        <dbReference type="ARBA" id="ARBA00022475"/>
    </source>
</evidence>
<feature type="transmembrane region" description="Helical" evidence="6">
    <location>
        <begin position="449"/>
        <end position="467"/>
    </location>
</feature>
<dbReference type="PANTHER" id="PTHR30619">
    <property type="entry name" value="DNA INTERNALIZATION/COMPETENCE PROTEIN COMEC/REC2"/>
    <property type="match status" value="1"/>
</dbReference>
<evidence type="ECO:0000313" key="10">
    <source>
        <dbReference type="Proteomes" id="UP001337681"/>
    </source>
</evidence>
<reference evidence="9 10" key="1">
    <citation type="submission" date="2024-01" db="EMBL/GenBank/DDBJ databases">
        <title>Pedobacter sp. nov., isolated from oil-contaminated soil.</title>
        <authorList>
            <person name="Le N.T.T."/>
        </authorList>
    </citation>
    <scope>NUCLEOTIDE SEQUENCE [LARGE SCALE GENOMIC DNA]</scope>
    <source>
        <strain evidence="9 10">VNH31</strain>
    </source>
</reference>
<dbReference type="Proteomes" id="UP001337681">
    <property type="component" value="Unassembled WGS sequence"/>
</dbReference>
<keyword evidence="5 6" id="KW-0472">Membrane</keyword>
<dbReference type="InterPro" id="IPR052159">
    <property type="entry name" value="Competence_DNA_uptake"/>
</dbReference>
<feature type="transmembrane region" description="Helical" evidence="6">
    <location>
        <begin position="9"/>
        <end position="26"/>
    </location>
</feature>
<dbReference type="PANTHER" id="PTHR30619:SF1">
    <property type="entry name" value="RECOMBINATION PROTEIN 2"/>
    <property type="match status" value="1"/>
</dbReference>
<feature type="transmembrane region" description="Helical" evidence="6">
    <location>
        <begin position="334"/>
        <end position="352"/>
    </location>
</feature>
<feature type="transmembrane region" description="Helical" evidence="6">
    <location>
        <begin position="288"/>
        <end position="304"/>
    </location>
</feature>
<feature type="transmembrane region" description="Helical" evidence="6">
    <location>
        <begin position="388"/>
        <end position="410"/>
    </location>
</feature>
<evidence type="ECO:0000313" key="9">
    <source>
        <dbReference type="EMBL" id="MEE1885849.1"/>
    </source>
</evidence>